<comment type="caution">
    <text evidence="3">The sequence shown here is derived from an EMBL/GenBank/DDBJ whole genome shotgun (WGS) entry which is preliminary data.</text>
</comment>
<gene>
    <name evidence="3" type="ORF">LSTR_LSTR008421</name>
</gene>
<feature type="signal peptide" evidence="2">
    <location>
        <begin position="1"/>
        <end position="22"/>
    </location>
</feature>
<feature type="transmembrane region" description="Helical" evidence="1">
    <location>
        <begin position="193"/>
        <end position="213"/>
    </location>
</feature>
<evidence type="ECO:0000256" key="2">
    <source>
        <dbReference type="SAM" id="SignalP"/>
    </source>
</evidence>
<dbReference type="InParanoid" id="A0A482XSN2"/>
<keyword evidence="4" id="KW-1185">Reference proteome</keyword>
<dbReference type="PANTHER" id="PTHR21879:SF13">
    <property type="entry name" value="OSIRIS 18"/>
    <property type="match status" value="1"/>
</dbReference>
<dbReference type="Pfam" id="PF07898">
    <property type="entry name" value="DUF1676"/>
    <property type="match status" value="1"/>
</dbReference>
<keyword evidence="1" id="KW-0472">Membrane</keyword>
<proteinExistence type="predicted"/>
<evidence type="ECO:0008006" key="5">
    <source>
        <dbReference type="Google" id="ProtNLM"/>
    </source>
</evidence>
<dbReference type="Proteomes" id="UP000291343">
    <property type="component" value="Unassembled WGS sequence"/>
</dbReference>
<dbReference type="AlphaFoldDB" id="A0A482XSN2"/>
<reference evidence="3 4" key="1">
    <citation type="journal article" date="2017" name="Gigascience">
        <title>Genome sequence of the small brown planthopper, Laodelphax striatellus.</title>
        <authorList>
            <person name="Zhu J."/>
            <person name="Jiang F."/>
            <person name="Wang X."/>
            <person name="Yang P."/>
            <person name="Bao Y."/>
            <person name="Zhao W."/>
            <person name="Wang W."/>
            <person name="Lu H."/>
            <person name="Wang Q."/>
            <person name="Cui N."/>
            <person name="Li J."/>
            <person name="Chen X."/>
            <person name="Luo L."/>
            <person name="Yu J."/>
            <person name="Kang L."/>
            <person name="Cui F."/>
        </authorList>
    </citation>
    <scope>NUCLEOTIDE SEQUENCE [LARGE SCALE GENOMIC DNA]</scope>
    <source>
        <strain evidence="3">Lst14</strain>
    </source>
</reference>
<dbReference type="STRING" id="195883.A0A482XSN2"/>
<keyword evidence="1" id="KW-0812">Transmembrane</keyword>
<dbReference type="InterPro" id="IPR012464">
    <property type="entry name" value="DUF1676"/>
</dbReference>
<accession>A0A482XSN2</accession>
<feature type="chain" id="PRO_5019847178" description="Osiris 18" evidence="2">
    <location>
        <begin position="23"/>
        <end position="264"/>
    </location>
</feature>
<organism evidence="3 4">
    <name type="scientific">Laodelphax striatellus</name>
    <name type="common">Small brown planthopper</name>
    <name type="synonym">Delphax striatella</name>
    <dbReference type="NCBI Taxonomy" id="195883"/>
    <lineage>
        <taxon>Eukaryota</taxon>
        <taxon>Metazoa</taxon>
        <taxon>Ecdysozoa</taxon>
        <taxon>Arthropoda</taxon>
        <taxon>Hexapoda</taxon>
        <taxon>Insecta</taxon>
        <taxon>Pterygota</taxon>
        <taxon>Neoptera</taxon>
        <taxon>Paraneoptera</taxon>
        <taxon>Hemiptera</taxon>
        <taxon>Auchenorrhyncha</taxon>
        <taxon>Fulgoroidea</taxon>
        <taxon>Delphacidae</taxon>
        <taxon>Criomorphinae</taxon>
        <taxon>Laodelphax</taxon>
    </lineage>
</organism>
<sequence>MKFKSLSVLLIAAILVESRAWSQDTSAETATDVLFQAYNECLQDASFSCLRPKIASFLHKALAQGKIRITRDLAIIRREGAPQTFTSKQDEIPADSNSMRTLENVEEFLITHDLRMRLPREIVEAHLTSYVPQFLTNSIPEEVRMPLAPSASVGQERGFMKKVVLPFLIGLKFKATALLPLALALIALKTWKALTLGLLSIVLSGAMVIFKFAKPKIHNFHEIIHYAHTPIHHPVVEHANYEHFHGHARSGQDLAFRGHSQQQD</sequence>
<protein>
    <recommendedName>
        <fullName evidence="5">Osiris 18</fullName>
    </recommendedName>
</protein>
<evidence type="ECO:0000313" key="3">
    <source>
        <dbReference type="EMBL" id="RZF49135.1"/>
    </source>
</evidence>
<name>A0A482XSN2_LAOST</name>
<evidence type="ECO:0000256" key="1">
    <source>
        <dbReference type="SAM" id="Phobius"/>
    </source>
</evidence>
<feature type="transmembrane region" description="Helical" evidence="1">
    <location>
        <begin position="163"/>
        <end position="186"/>
    </location>
</feature>
<dbReference type="FunCoup" id="A0A482XSN2">
    <property type="interactions" value="105"/>
</dbReference>
<dbReference type="EMBL" id="QKKF02000377">
    <property type="protein sequence ID" value="RZF49135.1"/>
    <property type="molecule type" value="Genomic_DNA"/>
</dbReference>
<evidence type="ECO:0000313" key="4">
    <source>
        <dbReference type="Proteomes" id="UP000291343"/>
    </source>
</evidence>
<dbReference type="GO" id="GO:0016020">
    <property type="term" value="C:membrane"/>
    <property type="evidence" value="ECO:0007669"/>
    <property type="project" value="TreeGrafter"/>
</dbReference>
<dbReference type="OrthoDB" id="8119930at2759"/>
<dbReference type="PANTHER" id="PTHR21879">
    <property type="entry name" value="FI03362P-RELATED-RELATED"/>
    <property type="match status" value="1"/>
</dbReference>
<keyword evidence="2" id="KW-0732">Signal</keyword>
<keyword evidence="1" id="KW-1133">Transmembrane helix</keyword>